<sequence length="442" mass="48074">MAQQEEPRSLLLALTLARNWTYRDAAKEYRRIGRLLGGELDDNDYRTADVAEATWRRWTWGSVRRIPNSPTPAILERMFPGHTVQQLLAPPPAAAVTLQPALNESDIAMTARDAAAHAGDAASAHLPEMTLDQIDDDVRALAVAYETTDPRAAFFDCRTLLTDVQHKLERTRRPRQKERLYLVAGMLSSLMSVAAFDLATLGAAVQFARTSAMYGETIEHGPLQAYANGVLAFLSYWSGQPTTALRNIRTAHGFSGVGDMGQVRLHAIEARAHAHLGRPREAERAIQAALEPGTGLHDDLHDVGGEFSFGPARAAMSHATTYLVLGDSERAEASAEQALTLLQAEASPDRPVQMQVTVDLARARLLRGELDGVNEALGPVFGTAAEWRTIGLVDRLARFRVQLVGSPAGKAHMGLELGEQIEDFVSLAAARPLSGRRAVIES</sequence>
<proteinExistence type="predicted"/>
<dbReference type="RefSeq" id="WP_306054224.1">
    <property type="nucleotide sequence ID" value="NZ_CP120997.1"/>
</dbReference>
<keyword evidence="1" id="KW-0812">Transmembrane</keyword>
<dbReference type="SUPFAM" id="SSF48452">
    <property type="entry name" value="TPR-like"/>
    <property type="match status" value="2"/>
</dbReference>
<keyword evidence="3" id="KW-1185">Reference proteome</keyword>
<evidence type="ECO:0000256" key="1">
    <source>
        <dbReference type="SAM" id="Phobius"/>
    </source>
</evidence>
<evidence type="ECO:0000313" key="2">
    <source>
        <dbReference type="EMBL" id="WLQ34227.1"/>
    </source>
</evidence>
<protein>
    <recommendedName>
        <fullName evidence="4">Transcriptional regulator</fullName>
    </recommendedName>
</protein>
<evidence type="ECO:0000313" key="3">
    <source>
        <dbReference type="Proteomes" id="UP001239522"/>
    </source>
</evidence>
<reference evidence="2 3" key="1">
    <citation type="submission" date="2023-03" db="EMBL/GenBank/DDBJ databases">
        <title>Isolation and description of six Streptomyces strains from soil environments, able to metabolize different microbial glucans.</title>
        <authorList>
            <person name="Widen T."/>
            <person name="Larsbrink J."/>
        </authorList>
    </citation>
    <scope>NUCLEOTIDE SEQUENCE [LARGE SCALE GENOMIC DNA]</scope>
    <source>
        <strain evidence="2 3">Mut1</strain>
    </source>
</reference>
<dbReference type="Gene3D" id="1.25.40.10">
    <property type="entry name" value="Tetratricopeptide repeat domain"/>
    <property type="match status" value="1"/>
</dbReference>
<gene>
    <name evidence="2" type="ORF">P8A18_12610</name>
</gene>
<dbReference type="EMBL" id="CP120997">
    <property type="protein sequence ID" value="WLQ34227.1"/>
    <property type="molecule type" value="Genomic_DNA"/>
</dbReference>
<organism evidence="2 3">
    <name type="scientific">Streptomyces castrisilvae</name>
    <dbReference type="NCBI Taxonomy" id="3033811"/>
    <lineage>
        <taxon>Bacteria</taxon>
        <taxon>Bacillati</taxon>
        <taxon>Actinomycetota</taxon>
        <taxon>Actinomycetes</taxon>
        <taxon>Kitasatosporales</taxon>
        <taxon>Streptomycetaceae</taxon>
        <taxon>Streptomyces</taxon>
    </lineage>
</organism>
<evidence type="ECO:0008006" key="4">
    <source>
        <dbReference type="Google" id="ProtNLM"/>
    </source>
</evidence>
<keyword evidence="1" id="KW-1133">Transmembrane helix</keyword>
<keyword evidence="1" id="KW-0472">Membrane</keyword>
<feature type="transmembrane region" description="Helical" evidence="1">
    <location>
        <begin position="180"/>
        <end position="205"/>
    </location>
</feature>
<dbReference type="InterPro" id="IPR011990">
    <property type="entry name" value="TPR-like_helical_dom_sf"/>
</dbReference>
<name>A0ABY9HJI1_9ACTN</name>
<accession>A0ABY9HJI1</accession>
<dbReference type="Proteomes" id="UP001239522">
    <property type="component" value="Chromosome"/>
</dbReference>